<evidence type="ECO:0000313" key="2">
    <source>
        <dbReference type="EMBL" id="SHK60609.1"/>
    </source>
</evidence>
<dbReference type="AlphaFoldDB" id="A0A1M6TUJ9"/>
<evidence type="ECO:0000256" key="1">
    <source>
        <dbReference type="SAM" id="Phobius"/>
    </source>
</evidence>
<keyword evidence="1" id="KW-0812">Transmembrane</keyword>
<dbReference type="Proteomes" id="UP000184465">
    <property type="component" value="Unassembled WGS sequence"/>
</dbReference>
<sequence>MKINKNKITYLVIFLIAVSLIYYTFNNNRQKELSIENSNEQEDLSVEKTYEIYANNTIYLLTTLDKYIREIQPMIDKNIVSKENSDFIISQFNDIVKTTYDMDFPKPIDENTNQIYNFIKHDLYQILKEMNINIENEIKTNKKSYKNLPKYTNYIRKLTLDNKILDINLNTNTIKSTNLSVSYKDIIIIIAKETAKMKQIMDTVNKG</sequence>
<keyword evidence="3" id="KW-1185">Reference proteome</keyword>
<name>A0A1M6TUJ9_PARC5</name>
<dbReference type="STRING" id="1121301.SAMN02745912_03797"/>
<gene>
    <name evidence="2" type="ORF">SAMN02745912_03797</name>
</gene>
<keyword evidence="1" id="KW-1133">Transmembrane helix</keyword>
<dbReference type="RefSeq" id="WP_073153707.1">
    <property type="nucleotide sequence ID" value="NZ_FRAG01000108.1"/>
</dbReference>
<accession>A0A1M6TUJ9</accession>
<proteinExistence type="predicted"/>
<organism evidence="2 3">
    <name type="scientific">Paramaledivibacter caminithermalis (strain DSM 15212 / CIP 107654 / DViRD3)</name>
    <name type="common">Clostridium caminithermale</name>
    <dbReference type="NCBI Taxonomy" id="1121301"/>
    <lineage>
        <taxon>Bacteria</taxon>
        <taxon>Bacillati</taxon>
        <taxon>Bacillota</taxon>
        <taxon>Clostridia</taxon>
        <taxon>Peptostreptococcales</taxon>
        <taxon>Caminicellaceae</taxon>
        <taxon>Paramaledivibacter</taxon>
    </lineage>
</organism>
<dbReference type="EMBL" id="FRAG01000108">
    <property type="protein sequence ID" value="SHK60609.1"/>
    <property type="molecule type" value="Genomic_DNA"/>
</dbReference>
<evidence type="ECO:0000313" key="3">
    <source>
        <dbReference type="Proteomes" id="UP000184465"/>
    </source>
</evidence>
<protein>
    <submittedName>
        <fullName evidence="2">Uncharacterized protein</fullName>
    </submittedName>
</protein>
<reference evidence="2 3" key="1">
    <citation type="submission" date="2016-11" db="EMBL/GenBank/DDBJ databases">
        <authorList>
            <person name="Jaros S."/>
            <person name="Januszkiewicz K."/>
            <person name="Wedrychowicz H."/>
        </authorList>
    </citation>
    <scope>NUCLEOTIDE SEQUENCE [LARGE SCALE GENOMIC DNA]</scope>
    <source>
        <strain evidence="2 3">DSM 15212</strain>
    </source>
</reference>
<keyword evidence="1" id="KW-0472">Membrane</keyword>
<feature type="transmembrane region" description="Helical" evidence="1">
    <location>
        <begin position="7"/>
        <end position="25"/>
    </location>
</feature>